<dbReference type="InterPro" id="IPR011701">
    <property type="entry name" value="MFS"/>
</dbReference>
<evidence type="ECO:0000256" key="4">
    <source>
        <dbReference type="ARBA" id="ARBA00022692"/>
    </source>
</evidence>
<dbReference type="RefSeq" id="WP_259261500.1">
    <property type="nucleotide sequence ID" value="NZ_JANUEK010000007.1"/>
</dbReference>
<dbReference type="EMBL" id="JANUEK010000007">
    <property type="protein sequence ID" value="MCS4280897.1"/>
    <property type="molecule type" value="Genomic_DNA"/>
</dbReference>
<evidence type="ECO:0000313" key="9">
    <source>
        <dbReference type="Proteomes" id="UP001320691"/>
    </source>
</evidence>
<dbReference type="GO" id="GO:0005886">
    <property type="term" value="C:plasma membrane"/>
    <property type="evidence" value="ECO:0007669"/>
    <property type="project" value="UniProtKB-SubCell"/>
</dbReference>
<evidence type="ECO:0000256" key="7">
    <source>
        <dbReference type="SAM" id="Phobius"/>
    </source>
</evidence>
<evidence type="ECO:0000256" key="5">
    <source>
        <dbReference type="ARBA" id="ARBA00022989"/>
    </source>
</evidence>
<reference evidence="8" key="1">
    <citation type="submission" date="2022-08" db="EMBL/GenBank/DDBJ databases">
        <title>Genomic analyses of the natural microbiome of Caenorhabditis elegans.</title>
        <authorList>
            <person name="Samuel B."/>
        </authorList>
    </citation>
    <scope>NUCLEOTIDE SEQUENCE</scope>
    <source>
        <strain evidence="8">BIGb0277</strain>
    </source>
</reference>
<dbReference type="CDD" id="cd06173">
    <property type="entry name" value="MFS_MefA_like"/>
    <property type="match status" value="1"/>
</dbReference>
<evidence type="ECO:0000256" key="3">
    <source>
        <dbReference type="ARBA" id="ARBA00022475"/>
    </source>
</evidence>
<protein>
    <submittedName>
        <fullName evidence="8">MFS family permease</fullName>
    </submittedName>
</protein>
<dbReference type="AlphaFoldDB" id="A0AAW5PMN2"/>
<dbReference type="InterPro" id="IPR036259">
    <property type="entry name" value="MFS_trans_sf"/>
</dbReference>
<feature type="transmembrane region" description="Helical" evidence="7">
    <location>
        <begin position="182"/>
        <end position="201"/>
    </location>
</feature>
<dbReference type="GO" id="GO:0022857">
    <property type="term" value="F:transmembrane transporter activity"/>
    <property type="evidence" value="ECO:0007669"/>
    <property type="project" value="InterPro"/>
</dbReference>
<dbReference type="PANTHER" id="PTHR23513:SF9">
    <property type="entry name" value="ENTEROBACTIN EXPORTER ENTS"/>
    <property type="match status" value="1"/>
</dbReference>
<feature type="transmembrane region" description="Helical" evidence="7">
    <location>
        <begin position="54"/>
        <end position="75"/>
    </location>
</feature>
<sequence length="417" mass="43839">MTLSADPQEPDSALQLLARPGFSLVLAYRIFAMLSYQIVAVTVGWHIYEVTRNPFSLGLVGLAEVLPFFCVAPFAGYLVDHLPRRRLGMVACSGLVMTALVLTAVAQGWLPFHGVWPIYAAIALTGMVRAFLSPIYNALFARVLERTQYARGAGLGAVVFQTGMVVGPALGGALVAWGGKGVAYGVAVGVSLIALGCLAALRVSEPVHTGPAAPIFKSIAEGGRFVLGNKIMVGAMALDMFSVLLGGVVAMLPAFLHEILHHGPEGLGVLRAAPALGSVCVGLWLARRPLQRNAGRVLLFAVAGFGLCVIGFGLSSNFWLSAAILLFYGAFDGVSVVVRSTILQLATPEEMRGRVSSINGIFISSSNELGAFYAGTMAKLLGLVPAVVLGGFAVLSVAGITAWKNPTLRRLNLRDLH</sequence>
<feature type="transmembrane region" description="Helical" evidence="7">
    <location>
        <begin position="26"/>
        <end position="48"/>
    </location>
</feature>
<dbReference type="SUPFAM" id="SSF103473">
    <property type="entry name" value="MFS general substrate transporter"/>
    <property type="match status" value="1"/>
</dbReference>
<evidence type="ECO:0000256" key="2">
    <source>
        <dbReference type="ARBA" id="ARBA00022448"/>
    </source>
</evidence>
<comment type="caution">
    <text evidence="8">The sequence shown here is derived from an EMBL/GenBank/DDBJ whole genome shotgun (WGS) entry which is preliminary data.</text>
</comment>
<feature type="transmembrane region" description="Helical" evidence="7">
    <location>
        <begin position="380"/>
        <end position="403"/>
    </location>
</feature>
<gene>
    <name evidence="8" type="ORF">M2412_002906</name>
</gene>
<dbReference type="Pfam" id="PF07690">
    <property type="entry name" value="MFS_1"/>
    <property type="match status" value="1"/>
</dbReference>
<proteinExistence type="predicted"/>
<organism evidence="8 9">
    <name type="scientific">Stenotrophomonas rhizophila</name>
    <dbReference type="NCBI Taxonomy" id="216778"/>
    <lineage>
        <taxon>Bacteria</taxon>
        <taxon>Pseudomonadati</taxon>
        <taxon>Pseudomonadota</taxon>
        <taxon>Gammaproteobacteria</taxon>
        <taxon>Lysobacterales</taxon>
        <taxon>Lysobacteraceae</taxon>
        <taxon>Stenotrophomonas</taxon>
    </lineage>
</organism>
<evidence type="ECO:0000256" key="6">
    <source>
        <dbReference type="ARBA" id="ARBA00023136"/>
    </source>
</evidence>
<comment type="subcellular location">
    <subcellularLocation>
        <location evidence="1">Cell membrane</location>
        <topology evidence="1">Multi-pass membrane protein</topology>
    </subcellularLocation>
</comment>
<dbReference type="PANTHER" id="PTHR23513">
    <property type="entry name" value="INTEGRAL MEMBRANE EFFLUX PROTEIN-RELATED"/>
    <property type="match status" value="1"/>
</dbReference>
<keyword evidence="5 7" id="KW-1133">Transmembrane helix</keyword>
<keyword evidence="4 7" id="KW-0812">Transmembrane</keyword>
<feature type="transmembrane region" description="Helical" evidence="7">
    <location>
        <begin position="231"/>
        <end position="256"/>
    </location>
</feature>
<evidence type="ECO:0000256" key="1">
    <source>
        <dbReference type="ARBA" id="ARBA00004651"/>
    </source>
</evidence>
<keyword evidence="3" id="KW-1003">Cell membrane</keyword>
<feature type="transmembrane region" description="Helical" evidence="7">
    <location>
        <begin position="268"/>
        <end position="285"/>
    </location>
</feature>
<evidence type="ECO:0000313" key="8">
    <source>
        <dbReference type="EMBL" id="MCS4280897.1"/>
    </source>
</evidence>
<dbReference type="Proteomes" id="UP001320691">
    <property type="component" value="Unassembled WGS sequence"/>
</dbReference>
<keyword evidence="6 7" id="KW-0472">Membrane</keyword>
<feature type="transmembrane region" description="Helical" evidence="7">
    <location>
        <begin position="87"/>
        <end position="110"/>
    </location>
</feature>
<feature type="transmembrane region" description="Helical" evidence="7">
    <location>
        <begin position="297"/>
        <end position="314"/>
    </location>
</feature>
<feature type="transmembrane region" description="Helical" evidence="7">
    <location>
        <begin position="152"/>
        <end position="176"/>
    </location>
</feature>
<feature type="transmembrane region" description="Helical" evidence="7">
    <location>
        <begin position="116"/>
        <end position="140"/>
    </location>
</feature>
<keyword evidence="2" id="KW-0813">Transport</keyword>
<name>A0AAW5PMN2_9GAMM</name>
<dbReference type="Gene3D" id="1.20.1250.20">
    <property type="entry name" value="MFS general substrate transporter like domains"/>
    <property type="match status" value="1"/>
</dbReference>
<accession>A0AAW5PMN2</accession>